<keyword evidence="4" id="KW-0663">Pyridoxal phosphate</keyword>
<dbReference type="GO" id="GO:0030170">
    <property type="term" value="F:pyridoxal phosphate binding"/>
    <property type="evidence" value="ECO:0007669"/>
    <property type="project" value="InterPro"/>
</dbReference>
<dbReference type="EMBL" id="CP015136">
    <property type="protein sequence ID" value="AMY07147.1"/>
    <property type="molecule type" value="Genomic_DNA"/>
</dbReference>
<proteinExistence type="inferred from homology"/>
<dbReference type="PROSITE" id="PS51318">
    <property type="entry name" value="TAT"/>
    <property type="match status" value="1"/>
</dbReference>
<dbReference type="Gene3D" id="3.90.1150.10">
    <property type="entry name" value="Aspartate Aminotransferase, domain 1"/>
    <property type="match status" value="1"/>
</dbReference>
<keyword evidence="7" id="KW-1185">Reference proteome</keyword>
<dbReference type="STRING" id="1855912.LuPra_00314"/>
<dbReference type="OrthoDB" id="9813612at2"/>
<dbReference type="AlphaFoldDB" id="A0A143PF36"/>
<comment type="similarity">
    <text evidence="1">Belongs to the class-II pyridoxal-phosphate-dependent aminotransferase family. Histidinol-phosphate aminotransferase subfamily.</text>
</comment>
<organism evidence="6 7">
    <name type="scientific">Luteitalea pratensis</name>
    <dbReference type="NCBI Taxonomy" id="1855912"/>
    <lineage>
        <taxon>Bacteria</taxon>
        <taxon>Pseudomonadati</taxon>
        <taxon>Acidobacteriota</taxon>
        <taxon>Vicinamibacteria</taxon>
        <taxon>Vicinamibacterales</taxon>
        <taxon>Vicinamibacteraceae</taxon>
        <taxon>Luteitalea</taxon>
    </lineage>
</organism>
<evidence type="ECO:0000256" key="3">
    <source>
        <dbReference type="ARBA" id="ARBA00022679"/>
    </source>
</evidence>
<accession>A0A143PF36</accession>
<dbReference type="RefSeq" id="WP_110169138.1">
    <property type="nucleotide sequence ID" value="NZ_CP015136.1"/>
</dbReference>
<dbReference type="PANTHER" id="PTHR43643">
    <property type="entry name" value="HISTIDINOL-PHOSPHATE AMINOTRANSFERASE 2"/>
    <property type="match status" value="1"/>
</dbReference>
<dbReference type="InterPro" id="IPR004839">
    <property type="entry name" value="Aminotransferase_I/II_large"/>
</dbReference>
<dbReference type="CDD" id="cd00609">
    <property type="entry name" value="AAT_like"/>
    <property type="match status" value="1"/>
</dbReference>
<reference evidence="6 7" key="1">
    <citation type="journal article" date="2016" name="Genome Announc.">
        <title>First Complete Genome Sequence of a Subdivision 6 Acidobacterium Strain.</title>
        <authorList>
            <person name="Huang S."/>
            <person name="Vieira S."/>
            <person name="Bunk B."/>
            <person name="Riedel T."/>
            <person name="Sproer C."/>
            <person name="Overmann J."/>
        </authorList>
    </citation>
    <scope>NUCLEOTIDE SEQUENCE [LARGE SCALE GENOMIC DNA]</scope>
    <source>
        <strain evidence="7">DSM 100886 HEG_-6_39</strain>
    </source>
</reference>
<gene>
    <name evidence="6" type="primary">pat</name>
    <name evidence="6" type="ORF">LuPra_00314</name>
</gene>
<evidence type="ECO:0000256" key="1">
    <source>
        <dbReference type="ARBA" id="ARBA00007970"/>
    </source>
</evidence>
<dbReference type="EC" id="2.6.1.-" evidence="6"/>
<evidence type="ECO:0000313" key="7">
    <source>
        <dbReference type="Proteomes" id="UP000076079"/>
    </source>
</evidence>
<dbReference type="KEGG" id="abac:LuPra_00314"/>
<dbReference type="PANTHER" id="PTHR43643:SF3">
    <property type="entry name" value="HISTIDINOL-PHOSPHATE AMINOTRANSFERASE"/>
    <property type="match status" value="1"/>
</dbReference>
<dbReference type="InterPro" id="IPR015421">
    <property type="entry name" value="PyrdxlP-dep_Trfase_major"/>
</dbReference>
<dbReference type="Proteomes" id="UP000076079">
    <property type="component" value="Chromosome"/>
</dbReference>
<sequence precursor="true">MAWSRRQFMQSTAAAASGLVVARGREAGAMPFDAAAWPGGVPPIRLDSNENAAGPCVEARWAIGGAMKQSHVYPFRFEGMLASAIAKHQGVTPENVLVGCGSSEILLNAVLAFTDARRGLLAPVPTFEEPARRARQLQRPVYDVPVRADLQVDLDAMARHVPDAGLIFLCNPNNPTSVALPLDQVRAFVADALKRSPDIVVLLDEAYIEYADGAGVATALPIALSSPRVVVSRTFSKMYGMAGLRVGYAMGQPAVLERLAAWSLPMSVNTIGLHGAIAALRVKDLEARERARNAEARAFTVKRLEALGTRVPVSHANFVMADIGRDTVAFAAACRARGVAVGRPFPPLNTHSRISIGTAEEMQRACDVFEQVLKS</sequence>
<feature type="domain" description="Aminotransferase class I/classII large" evidence="5">
    <location>
        <begin position="44"/>
        <end position="368"/>
    </location>
</feature>
<evidence type="ECO:0000256" key="2">
    <source>
        <dbReference type="ARBA" id="ARBA00022576"/>
    </source>
</evidence>
<evidence type="ECO:0000259" key="5">
    <source>
        <dbReference type="Pfam" id="PF00155"/>
    </source>
</evidence>
<dbReference type="Gene3D" id="3.40.640.10">
    <property type="entry name" value="Type I PLP-dependent aspartate aminotransferase-like (Major domain)"/>
    <property type="match status" value="1"/>
</dbReference>
<evidence type="ECO:0000313" key="6">
    <source>
        <dbReference type="EMBL" id="AMY07147.1"/>
    </source>
</evidence>
<dbReference type="GO" id="GO:0008483">
    <property type="term" value="F:transaminase activity"/>
    <property type="evidence" value="ECO:0007669"/>
    <property type="project" value="UniProtKB-KW"/>
</dbReference>
<dbReference type="InterPro" id="IPR050106">
    <property type="entry name" value="HistidinolP_aminotransfase"/>
</dbReference>
<keyword evidence="3 6" id="KW-0808">Transferase</keyword>
<protein>
    <submittedName>
        <fullName evidence="6">Phenylalanine aminotransferase</fullName>
        <ecNumber evidence="6">2.6.1.-</ecNumber>
    </submittedName>
</protein>
<dbReference type="SUPFAM" id="SSF53383">
    <property type="entry name" value="PLP-dependent transferases"/>
    <property type="match status" value="1"/>
</dbReference>
<keyword evidence="2 6" id="KW-0032">Aminotransferase</keyword>
<dbReference type="InterPro" id="IPR006311">
    <property type="entry name" value="TAT_signal"/>
</dbReference>
<dbReference type="InterPro" id="IPR015424">
    <property type="entry name" value="PyrdxlP-dep_Trfase"/>
</dbReference>
<dbReference type="InterPro" id="IPR015422">
    <property type="entry name" value="PyrdxlP-dep_Trfase_small"/>
</dbReference>
<dbReference type="Pfam" id="PF00155">
    <property type="entry name" value="Aminotran_1_2"/>
    <property type="match status" value="1"/>
</dbReference>
<reference evidence="7" key="2">
    <citation type="submission" date="2016-04" db="EMBL/GenBank/DDBJ databases">
        <title>First Complete Genome Sequence of a Subdivision 6 Acidobacterium.</title>
        <authorList>
            <person name="Huang S."/>
            <person name="Vieira S."/>
            <person name="Bunk B."/>
            <person name="Riedel T."/>
            <person name="Sproeer C."/>
            <person name="Overmann J."/>
        </authorList>
    </citation>
    <scope>NUCLEOTIDE SEQUENCE [LARGE SCALE GENOMIC DNA]</scope>
    <source>
        <strain evidence="7">DSM 100886 HEG_-6_39</strain>
    </source>
</reference>
<evidence type="ECO:0000256" key="4">
    <source>
        <dbReference type="ARBA" id="ARBA00022898"/>
    </source>
</evidence>
<name>A0A143PF36_LUTPR</name>